<dbReference type="PANTHER" id="PTHR35535:SF1">
    <property type="entry name" value="HEAT SHOCK PROTEIN HSLJ"/>
    <property type="match status" value="1"/>
</dbReference>
<reference evidence="2 3" key="1">
    <citation type="journal article" date="2011" name="J. Bacteriol.">
        <title>Genome sequences of Salmonella enterica serovar typhimurium, Choleraesuis, Dublin, and Gallinarum strains of well- defined virulence in food-producing animals.</title>
        <authorList>
            <person name="Richardson E.J."/>
            <person name="Limaye B."/>
            <person name="Inamdar H."/>
            <person name="Datta A."/>
            <person name="Manjari K.S."/>
            <person name="Pullinger G.D."/>
            <person name="Thomson N.R."/>
            <person name="Joshi R.R."/>
            <person name="Watson M."/>
            <person name="Stevens M.P."/>
        </authorList>
    </citation>
    <scope>NUCLEOTIDE SEQUENCE [LARGE SCALE GENOMIC DNA]</scope>
    <source>
        <strain evidence="3">4/74</strain>
    </source>
</reference>
<gene>
    <name evidence="2" type="primary">hslJ</name>
    <name evidence="2" type="ordered locus">STM474_1660</name>
</gene>
<dbReference type="EMBL" id="CP002487">
    <property type="protein sequence ID" value="ADX17347.1"/>
    <property type="molecule type" value="Genomic_DNA"/>
</dbReference>
<evidence type="ECO:0000259" key="1">
    <source>
        <dbReference type="Pfam" id="PF03724"/>
    </source>
</evidence>
<feature type="domain" description="DUF306" evidence="1">
    <location>
        <begin position="38"/>
        <end position="135"/>
    </location>
</feature>
<dbReference type="InterPro" id="IPR038670">
    <property type="entry name" value="HslJ-like_sf"/>
</dbReference>
<evidence type="ECO:0000313" key="2">
    <source>
        <dbReference type="EMBL" id="ADX17347.1"/>
    </source>
</evidence>
<evidence type="ECO:0000313" key="3">
    <source>
        <dbReference type="Proteomes" id="UP000008978"/>
    </source>
</evidence>
<dbReference type="Pfam" id="PF03724">
    <property type="entry name" value="META"/>
    <property type="match status" value="1"/>
</dbReference>
<proteinExistence type="predicted"/>
<protein>
    <submittedName>
        <fullName evidence="2">Heat shock protein HslJ</fullName>
    </submittedName>
</protein>
<keyword evidence="2" id="KW-0346">Stress response</keyword>
<dbReference type="PROSITE" id="PS51257">
    <property type="entry name" value="PROKAR_LIPOPROTEIN"/>
    <property type="match status" value="1"/>
</dbReference>
<organism evidence="2 3">
    <name type="scientific">Salmonella typhimurium (strain 4/74)</name>
    <dbReference type="NCBI Taxonomy" id="909946"/>
    <lineage>
        <taxon>Bacteria</taxon>
        <taxon>Pseudomonadati</taxon>
        <taxon>Pseudomonadota</taxon>
        <taxon>Gammaproteobacteria</taxon>
        <taxon>Enterobacterales</taxon>
        <taxon>Enterobacteriaceae</taxon>
        <taxon>Salmonella</taxon>
    </lineage>
</organism>
<dbReference type="Gene3D" id="2.40.128.270">
    <property type="match status" value="1"/>
</dbReference>
<dbReference type="HOGENOM" id="CLU_075808_1_0_6"/>
<accession>E8XJX8</accession>
<dbReference type="AlphaFoldDB" id="E8XJX8"/>
<dbReference type="InterPro" id="IPR005184">
    <property type="entry name" value="DUF306_Meta_HslJ"/>
</dbReference>
<sequence>MLTIRLQRISMKKIVTLVALSIIMTGCVSSGKVSVKREQLEHHRFVLESVNGKTVTGPELSFGEDMTVSGKMCNQFTGEGKLSDGELKVKNLAMTRMMCADPQLNALDGTLSELFSKGAQVDLTANQLTLATAETTLMYKLADLAH</sequence>
<dbReference type="InterPro" id="IPR053147">
    <property type="entry name" value="Hsp_HslJ-like"/>
</dbReference>
<dbReference type="PATRIC" id="fig|909946.3.peg.1699"/>
<dbReference type="NCBIfam" id="NF007766">
    <property type="entry name" value="PRK10449.1"/>
    <property type="match status" value="1"/>
</dbReference>
<name>E8XJX8_SALT4</name>
<dbReference type="PANTHER" id="PTHR35535">
    <property type="entry name" value="HEAT SHOCK PROTEIN HSLJ"/>
    <property type="match status" value="1"/>
</dbReference>
<dbReference type="KEGG" id="seb:STM474_1660"/>
<dbReference type="Proteomes" id="UP000008978">
    <property type="component" value="Chromosome"/>
</dbReference>